<name>A0ABR7MR77_9FIRM</name>
<evidence type="ECO:0000256" key="1">
    <source>
        <dbReference type="ARBA" id="ARBA00009013"/>
    </source>
</evidence>
<evidence type="ECO:0000259" key="3">
    <source>
        <dbReference type="PROSITE" id="PS50801"/>
    </source>
</evidence>
<gene>
    <name evidence="4" type="ORF">H8700_00990</name>
</gene>
<dbReference type="CDD" id="cd07043">
    <property type="entry name" value="STAS_anti-anti-sigma_factors"/>
    <property type="match status" value="1"/>
</dbReference>
<accession>A0ABR7MR77</accession>
<dbReference type="InterPro" id="IPR003658">
    <property type="entry name" value="Anti-sigma_ant"/>
</dbReference>
<dbReference type="Proteomes" id="UP000637513">
    <property type="component" value="Unassembled WGS sequence"/>
</dbReference>
<dbReference type="EMBL" id="JACRSW010000001">
    <property type="protein sequence ID" value="MBC8556300.1"/>
    <property type="molecule type" value="Genomic_DNA"/>
</dbReference>
<dbReference type="PROSITE" id="PS50801">
    <property type="entry name" value="STAS"/>
    <property type="match status" value="1"/>
</dbReference>
<comment type="caution">
    <text evidence="4">The sequence shown here is derived from an EMBL/GenBank/DDBJ whole genome shotgun (WGS) entry which is preliminary data.</text>
</comment>
<dbReference type="Gene3D" id="3.30.750.24">
    <property type="entry name" value="STAS domain"/>
    <property type="match status" value="1"/>
</dbReference>
<sequence length="125" mass="14060">MKMQKNSKMVHYEVIQNCLVIYISNDLDHHTVTLLRDYSDRLIEAGNIRHIVFDFTDVDFMDSSGIGLIMGRYKKVMFLGGKAAVSHVGEMVNRIFGLSGLYKIIEKYDTAKDAVEALTKGGKAV</sequence>
<dbReference type="Pfam" id="PF01740">
    <property type="entry name" value="STAS"/>
    <property type="match status" value="1"/>
</dbReference>
<evidence type="ECO:0000313" key="5">
    <source>
        <dbReference type="Proteomes" id="UP000637513"/>
    </source>
</evidence>
<dbReference type="InterPro" id="IPR002645">
    <property type="entry name" value="STAS_dom"/>
</dbReference>
<organism evidence="4 5">
    <name type="scientific">Jutongia hominis</name>
    <dbReference type="NCBI Taxonomy" id="2763664"/>
    <lineage>
        <taxon>Bacteria</taxon>
        <taxon>Bacillati</taxon>
        <taxon>Bacillota</taxon>
        <taxon>Clostridia</taxon>
        <taxon>Lachnospirales</taxon>
        <taxon>Lachnospiraceae</taxon>
        <taxon>Jutongia</taxon>
    </lineage>
</organism>
<dbReference type="PANTHER" id="PTHR33495">
    <property type="entry name" value="ANTI-SIGMA FACTOR ANTAGONIST TM_1081-RELATED-RELATED"/>
    <property type="match status" value="1"/>
</dbReference>
<dbReference type="RefSeq" id="WP_249302335.1">
    <property type="nucleotide sequence ID" value="NZ_JACRSW010000001.1"/>
</dbReference>
<proteinExistence type="inferred from homology"/>
<feature type="domain" description="STAS" evidence="3">
    <location>
        <begin position="8"/>
        <end position="118"/>
    </location>
</feature>
<dbReference type="SUPFAM" id="SSF52091">
    <property type="entry name" value="SpoIIaa-like"/>
    <property type="match status" value="1"/>
</dbReference>
<evidence type="ECO:0000256" key="2">
    <source>
        <dbReference type="RuleBase" id="RU003749"/>
    </source>
</evidence>
<reference evidence="4 5" key="1">
    <citation type="submission" date="2020-08" db="EMBL/GenBank/DDBJ databases">
        <title>Genome public.</title>
        <authorList>
            <person name="Liu C."/>
            <person name="Sun Q."/>
        </authorList>
    </citation>
    <scope>NUCLEOTIDE SEQUENCE [LARGE SCALE GENOMIC DNA]</scope>
    <source>
        <strain evidence="4 5">BX3</strain>
    </source>
</reference>
<evidence type="ECO:0000313" key="4">
    <source>
        <dbReference type="EMBL" id="MBC8556300.1"/>
    </source>
</evidence>
<dbReference type="InterPro" id="IPR036513">
    <property type="entry name" value="STAS_dom_sf"/>
</dbReference>
<comment type="similarity">
    <text evidence="1 2">Belongs to the anti-sigma-factor antagonist family.</text>
</comment>
<protein>
    <recommendedName>
        <fullName evidence="2">Anti-sigma factor antagonist</fullName>
    </recommendedName>
</protein>
<dbReference type="NCBIfam" id="TIGR00377">
    <property type="entry name" value="ant_ant_sig"/>
    <property type="match status" value="1"/>
</dbReference>
<dbReference type="PANTHER" id="PTHR33495:SF2">
    <property type="entry name" value="ANTI-SIGMA FACTOR ANTAGONIST TM_1081-RELATED"/>
    <property type="match status" value="1"/>
</dbReference>
<keyword evidence="5" id="KW-1185">Reference proteome</keyword>